<evidence type="ECO:0000259" key="2">
    <source>
        <dbReference type="Pfam" id="PF13338"/>
    </source>
</evidence>
<comment type="caution">
    <text evidence="3">The sequence shown here is derived from an EMBL/GenBank/DDBJ whole genome shotgun (WGS) entry which is preliminary data.</text>
</comment>
<feature type="region of interest" description="Disordered" evidence="1">
    <location>
        <begin position="28"/>
        <end position="48"/>
    </location>
</feature>
<dbReference type="Proteomes" id="UP000188929">
    <property type="component" value="Unassembled WGS sequence"/>
</dbReference>
<feature type="domain" description="AbiEi antitoxin N-terminal" evidence="2">
    <location>
        <begin position="57"/>
        <end position="89"/>
    </location>
</feature>
<name>A0A1V2ID65_9ACTN</name>
<gene>
    <name evidence="3" type="ORF">BL253_11155</name>
</gene>
<accession>A0A1V2ID65</accession>
<dbReference type="Pfam" id="PF13338">
    <property type="entry name" value="AbiEi_4"/>
    <property type="match status" value="1"/>
</dbReference>
<keyword evidence="4" id="KW-1185">Reference proteome</keyword>
<dbReference type="STRING" id="1834516.BL253_11155"/>
<protein>
    <recommendedName>
        <fullName evidence="2">AbiEi antitoxin N-terminal domain-containing protein</fullName>
    </recommendedName>
</protein>
<dbReference type="InterPro" id="IPR025159">
    <property type="entry name" value="AbiEi_N"/>
</dbReference>
<dbReference type="AlphaFoldDB" id="A0A1V2ID65"/>
<reference evidence="4" key="1">
    <citation type="submission" date="2016-10" db="EMBL/GenBank/DDBJ databases">
        <title>Frankia sp. NRRL B-16386 Genome sequencing.</title>
        <authorList>
            <person name="Ghodhbane-Gtari F."/>
            <person name="Swanson E."/>
            <person name="Gueddou A."/>
            <person name="Hezbri K."/>
            <person name="Ktari K."/>
            <person name="Nouioui I."/>
            <person name="Morris K."/>
            <person name="Simpson S."/>
            <person name="Abebe-Akele F."/>
            <person name="Thomas K."/>
            <person name="Gtari M."/>
            <person name="Tisa L.S."/>
        </authorList>
    </citation>
    <scope>NUCLEOTIDE SEQUENCE [LARGE SCALE GENOMIC DNA]</scope>
    <source>
        <strain evidence="4">NRRL B-16386</strain>
    </source>
</reference>
<proteinExistence type="predicted"/>
<evidence type="ECO:0000313" key="3">
    <source>
        <dbReference type="EMBL" id="ONH31015.1"/>
    </source>
</evidence>
<sequence>MFIVLLMTTDRAQRGHAVQNETSFVDISSTGEVRTPADGPLPAPRAGGTADEPVAGLAAGRAGVLTVKEALAAGLTRAEIRRRVDSGWWQLYPGDVVVTQPGPLTLIQRLWCALVSIGPDALLGGSSAAALGGLRGCEEPWLTVLLASGRRVTPRPGVRIRATARLGDEDLHLDSWPPRTALPRSVVDMAEWAPSHDEARRILALGVASGIVESDEVRSALARRGPISRRQVISDALDDLDADAPWVPDLLHQRIEERFGLPPGRRVRPDSRGAGRLDIHYEPWRVHVELGMIAATGIRTAAVPPAPSTVPGSRGGRVARSVPAGIQMVAHPGQTGRWAGHLVVRVPIRILREEPDRVGAAVASALRQRGWTGAHSRLTRGTSGRAPASATTLDQTFGPALGVDLAGLGPFADSAAVPRAWA</sequence>
<dbReference type="EMBL" id="MOMC01000020">
    <property type="protein sequence ID" value="ONH31015.1"/>
    <property type="molecule type" value="Genomic_DNA"/>
</dbReference>
<organism evidence="3 4">
    <name type="scientific">Pseudofrankia asymbiotica</name>
    <dbReference type="NCBI Taxonomy" id="1834516"/>
    <lineage>
        <taxon>Bacteria</taxon>
        <taxon>Bacillati</taxon>
        <taxon>Actinomycetota</taxon>
        <taxon>Actinomycetes</taxon>
        <taxon>Frankiales</taxon>
        <taxon>Frankiaceae</taxon>
        <taxon>Pseudofrankia</taxon>
    </lineage>
</organism>
<evidence type="ECO:0000313" key="4">
    <source>
        <dbReference type="Proteomes" id="UP000188929"/>
    </source>
</evidence>
<evidence type="ECO:0000256" key="1">
    <source>
        <dbReference type="SAM" id="MobiDB-lite"/>
    </source>
</evidence>